<dbReference type="GO" id="GO:0036064">
    <property type="term" value="C:ciliary basal body"/>
    <property type="evidence" value="ECO:0007669"/>
    <property type="project" value="TreeGrafter"/>
</dbReference>
<evidence type="ECO:0000256" key="4">
    <source>
        <dbReference type="SAM" id="Coils"/>
    </source>
</evidence>
<accession>A0A9W7B3Q1</accession>
<dbReference type="InterPro" id="IPR035940">
    <property type="entry name" value="CAP_sf"/>
</dbReference>
<feature type="domain" description="CCDC113/CCDC96 coiled-coil" evidence="6">
    <location>
        <begin position="715"/>
        <end position="888"/>
    </location>
</feature>
<dbReference type="Pfam" id="PF00188">
    <property type="entry name" value="CAP"/>
    <property type="match status" value="1"/>
</dbReference>
<evidence type="ECO:0000256" key="1">
    <source>
        <dbReference type="ARBA" id="ARBA00004138"/>
    </source>
</evidence>
<feature type="coiled-coil region" evidence="4">
    <location>
        <begin position="720"/>
        <end position="783"/>
    </location>
</feature>
<evidence type="ECO:0000259" key="5">
    <source>
        <dbReference type="Pfam" id="PF00188"/>
    </source>
</evidence>
<dbReference type="Pfam" id="PF13870">
    <property type="entry name" value="CCDC113_CCDC96_CC"/>
    <property type="match status" value="1"/>
</dbReference>
<keyword evidence="3" id="KW-0966">Cell projection</keyword>
<evidence type="ECO:0000256" key="3">
    <source>
        <dbReference type="ARBA" id="ARBA00023273"/>
    </source>
</evidence>
<dbReference type="EMBL" id="BRXY01000230">
    <property type="protein sequence ID" value="GMH79030.1"/>
    <property type="molecule type" value="Genomic_DNA"/>
</dbReference>
<dbReference type="InterPro" id="IPR051885">
    <property type="entry name" value="CC_CF"/>
</dbReference>
<sequence>MAEGWKEAAIAAINEARENHSASPLVSDPTVTVAADAHAAAMADGKYTSHWNEQGEQPYQRYYLAGCNDHVTECVYGQDSAEGAPLDMSPEGVAALVKAAQGKFSNPEGEDMPKHLAKEHTHVAIGIFAEGGTFRYVEVYIDRHVDMSEKTPSNIVGSDVTLSGTVLDPSKLGPYCCIVYYESPQGALDASALNDDFAGPYFDYSENQAAVVWPWEISYNKEDGNFSIPVSFSTVPEAGNYYVKVFLKGGVDSIPYEEKEEGLEVPGPGVTCATSIVLTVTDKTVDSSADHLALSTLHIETGTIEERQAISTAVISSQKPDPNPITEIVPLAGVGLVVPDSTYEHNLFVPVERQESGTIGNLTLCYKRAASAAGEGDELGLSEIRFLTATAGEDVQVPPGFTMTDVDLCKMLPDASAGDDEEKKEGGSGDTQCFLAVRKEPISDPECPPLIVDVAVVYAEAGFEMGGGYVSTELPKAVCEAFQSPVFVCTKVQGAGKEAADKLAEEAAAKANNEIADQLAEDGSMMSEEKSVEEINLETDLTKEEMLDLEDERAMRLAEQAERDEEEAQEKAEQQMLKGLQQSIESLERERNLLTREHSELQKKLAAHLASQKRRENTERNDKENMAAHEMEKQYNDTLTAIVLGEEKLNNQKSEYDKIAIDLQTRLDEKECKANEISQAFRDFKREISRHSENSRTGKPMPKKVIAQFEQAEIKKDEEAERVRLKNINLKMTVKKLENNLRAKEQLAEGLHLIDFEQLKIENQTLNEKIEERNEELHKLRKKNTTTVQVLTHIKEKLQAVQADNAVTRSKLTSLDSSLSSSRDRLTQLKRSRELIRASNVVLKQKRGFANSELLVVDFDTRKVKLQAKKAQLAELMERHAILEDTIQAASGLL</sequence>
<dbReference type="AlphaFoldDB" id="A0A9W7B3Q1"/>
<gene>
    <name evidence="7" type="ORF">TrST_g1176</name>
</gene>
<comment type="caution">
    <text evidence="7">The sequence shown here is derived from an EMBL/GenBank/DDBJ whole genome shotgun (WGS) entry which is preliminary data.</text>
</comment>
<keyword evidence="8" id="KW-1185">Reference proteome</keyword>
<name>A0A9W7B3Q1_9STRA</name>
<comment type="subcellular location">
    <subcellularLocation>
        <location evidence="1">Cell projection</location>
        <location evidence="1">Cilium</location>
    </subcellularLocation>
</comment>
<feature type="domain" description="SCP" evidence="5">
    <location>
        <begin position="11"/>
        <end position="82"/>
    </location>
</feature>
<reference evidence="8" key="1">
    <citation type="journal article" date="2023" name="Commun. Biol.">
        <title>Genome analysis of Parmales, the sister group of diatoms, reveals the evolutionary specialization of diatoms from phago-mixotrophs to photoautotrophs.</title>
        <authorList>
            <person name="Ban H."/>
            <person name="Sato S."/>
            <person name="Yoshikawa S."/>
            <person name="Yamada K."/>
            <person name="Nakamura Y."/>
            <person name="Ichinomiya M."/>
            <person name="Sato N."/>
            <person name="Blanc-Mathieu R."/>
            <person name="Endo H."/>
            <person name="Kuwata A."/>
            <person name="Ogata H."/>
        </authorList>
    </citation>
    <scope>NUCLEOTIDE SEQUENCE [LARGE SCALE GENOMIC DNA]</scope>
    <source>
        <strain evidence="8">NIES 3701</strain>
    </source>
</reference>
<keyword evidence="2 4" id="KW-0175">Coiled coil</keyword>
<dbReference type="SUPFAM" id="SSF55797">
    <property type="entry name" value="PR-1-like"/>
    <property type="match status" value="1"/>
</dbReference>
<dbReference type="PANTHER" id="PTHR15654:SF1">
    <property type="entry name" value="COILED-COIL DOMAIN-CONTAINING PROTEIN 96"/>
    <property type="match status" value="1"/>
</dbReference>
<dbReference type="Gene3D" id="3.40.33.10">
    <property type="entry name" value="CAP"/>
    <property type="match status" value="1"/>
</dbReference>
<evidence type="ECO:0000259" key="6">
    <source>
        <dbReference type="Pfam" id="PF13870"/>
    </source>
</evidence>
<dbReference type="PANTHER" id="PTHR15654">
    <property type="entry name" value="COILED-COIL DOMAIN-CONTAINING PROTEIN 113-RELATED"/>
    <property type="match status" value="1"/>
</dbReference>
<evidence type="ECO:0008006" key="9">
    <source>
        <dbReference type="Google" id="ProtNLM"/>
    </source>
</evidence>
<dbReference type="GO" id="GO:0005930">
    <property type="term" value="C:axoneme"/>
    <property type="evidence" value="ECO:0007669"/>
    <property type="project" value="TreeGrafter"/>
</dbReference>
<feature type="coiled-coil region" evidence="4">
    <location>
        <begin position="660"/>
        <end position="687"/>
    </location>
</feature>
<evidence type="ECO:0000313" key="8">
    <source>
        <dbReference type="Proteomes" id="UP001165085"/>
    </source>
</evidence>
<dbReference type="Proteomes" id="UP001165085">
    <property type="component" value="Unassembled WGS sequence"/>
</dbReference>
<dbReference type="GO" id="GO:0060271">
    <property type="term" value="P:cilium assembly"/>
    <property type="evidence" value="ECO:0007669"/>
    <property type="project" value="TreeGrafter"/>
</dbReference>
<dbReference type="InterPro" id="IPR025254">
    <property type="entry name" value="CCDC113/CCDC96_CC"/>
</dbReference>
<organism evidence="7 8">
    <name type="scientific">Triparma strigata</name>
    <dbReference type="NCBI Taxonomy" id="1606541"/>
    <lineage>
        <taxon>Eukaryota</taxon>
        <taxon>Sar</taxon>
        <taxon>Stramenopiles</taxon>
        <taxon>Ochrophyta</taxon>
        <taxon>Bolidophyceae</taxon>
        <taxon>Parmales</taxon>
        <taxon>Triparmaceae</taxon>
        <taxon>Triparma</taxon>
    </lineage>
</organism>
<feature type="coiled-coil region" evidence="4">
    <location>
        <begin position="532"/>
        <end position="604"/>
    </location>
</feature>
<evidence type="ECO:0000313" key="7">
    <source>
        <dbReference type="EMBL" id="GMH79030.1"/>
    </source>
</evidence>
<dbReference type="InterPro" id="IPR014044">
    <property type="entry name" value="CAP_dom"/>
</dbReference>
<dbReference type="OrthoDB" id="10254794at2759"/>
<protein>
    <recommendedName>
        <fullName evidence="9">DUF4201 domain-containing protein</fullName>
    </recommendedName>
</protein>
<proteinExistence type="predicted"/>
<evidence type="ECO:0000256" key="2">
    <source>
        <dbReference type="ARBA" id="ARBA00023054"/>
    </source>
</evidence>